<gene>
    <name evidence="1" type="ORF">CCACVL1_29074</name>
</gene>
<evidence type="ECO:0000313" key="1">
    <source>
        <dbReference type="EMBL" id="OMO52812.1"/>
    </source>
</evidence>
<dbReference type="AlphaFoldDB" id="A0A1R3G3Z2"/>
<name>A0A1R3G3Z2_COCAP</name>
<evidence type="ECO:0000313" key="2">
    <source>
        <dbReference type="Proteomes" id="UP000188268"/>
    </source>
</evidence>
<protein>
    <submittedName>
        <fullName evidence="1">Uncharacterized protein</fullName>
    </submittedName>
</protein>
<proteinExistence type="predicted"/>
<dbReference type="EMBL" id="AWWV01015406">
    <property type="protein sequence ID" value="OMO52812.1"/>
    <property type="molecule type" value="Genomic_DNA"/>
</dbReference>
<accession>A0A1R3G3Z2</accession>
<keyword evidence="2" id="KW-1185">Reference proteome</keyword>
<organism evidence="1 2">
    <name type="scientific">Corchorus capsularis</name>
    <name type="common">Jute</name>
    <dbReference type="NCBI Taxonomy" id="210143"/>
    <lineage>
        <taxon>Eukaryota</taxon>
        <taxon>Viridiplantae</taxon>
        <taxon>Streptophyta</taxon>
        <taxon>Embryophyta</taxon>
        <taxon>Tracheophyta</taxon>
        <taxon>Spermatophyta</taxon>
        <taxon>Magnoliopsida</taxon>
        <taxon>eudicotyledons</taxon>
        <taxon>Gunneridae</taxon>
        <taxon>Pentapetalae</taxon>
        <taxon>rosids</taxon>
        <taxon>malvids</taxon>
        <taxon>Malvales</taxon>
        <taxon>Malvaceae</taxon>
        <taxon>Grewioideae</taxon>
        <taxon>Apeibeae</taxon>
        <taxon>Corchorus</taxon>
    </lineage>
</organism>
<dbReference type="Gramene" id="OMO52812">
    <property type="protein sequence ID" value="OMO52812"/>
    <property type="gene ID" value="CCACVL1_29074"/>
</dbReference>
<dbReference type="Proteomes" id="UP000188268">
    <property type="component" value="Unassembled WGS sequence"/>
</dbReference>
<sequence length="31" mass="3310">MEAETTKALAFEPPAFTAIPAAKAFSLLFKP</sequence>
<reference evidence="1 2" key="1">
    <citation type="submission" date="2013-09" db="EMBL/GenBank/DDBJ databases">
        <title>Corchorus capsularis genome sequencing.</title>
        <authorList>
            <person name="Alam M."/>
            <person name="Haque M.S."/>
            <person name="Islam M.S."/>
            <person name="Emdad E.M."/>
            <person name="Islam M.M."/>
            <person name="Ahmed B."/>
            <person name="Halim A."/>
            <person name="Hossen Q.M.M."/>
            <person name="Hossain M.Z."/>
            <person name="Ahmed R."/>
            <person name="Khan M.M."/>
            <person name="Islam R."/>
            <person name="Rashid M.M."/>
            <person name="Khan S.A."/>
            <person name="Rahman M.S."/>
            <person name="Alam M."/>
        </authorList>
    </citation>
    <scope>NUCLEOTIDE SEQUENCE [LARGE SCALE GENOMIC DNA]</scope>
    <source>
        <strain evidence="2">cv. CVL-1</strain>
        <tissue evidence="1">Whole seedling</tissue>
    </source>
</reference>
<comment type="caution">
    <text evidence="1">The sequence shown here is derived from an EMBL/GenBank/DDBJ whole genome shotgun (WGS) entry which is preliminary data.</text>
</comment>